<protein>
    <submittedName>
        <fullName evidence="10">Uncharacterized protein LOC111274098</fullName>
    </submittedName>
</protein>
<evidence type="ECO:0000256" key="6">
    <source>
        <dbReference type="ARBA" id="ARBA00025750"/>
    </source>
</evidence>
<evidence type="ECO:0000256" key="2">
    <source>
        <dbReference type="ARBA" id="ARBA00022737"/>
    </source>
</evidence>
<keyword evidence="3 7" id="KW-0802">TPR repeat</keyword>
<feature type="repeat" description="TPR" evidence="7">
    <location>
        <begin position="187"/>
        <end position="220"/>
    </location>
</feature>
<keyword evidence="9" id="KW-1185">Reference proteome</keyword>
<evidence type="ECO:0000256" key="3">
    <source>
        <dbReference type="ARBA" id="ARBA00022803"/>
    </source>
</evidence>
<dbReference type="InterPro" id="IPR044961">
    <property type="entry name" value="MS5/SDI1"/>
</dbReference>
<dbReference type="AlphaFoldDB" id="A0A6P5WEN4"/>
<evidence type="ECO:0000313" key="10">
    <source>
        <dbReference type="RefSeq" id="XP_022714485.1"/>
    </source>
</evidence>
<evidence type="ECO:0000256" key="7">
    <source>
        <dbReference type="PROSITE-ProRule" id="PRU00339"/>
    </source>
</evidence>
<feature type="region of interest" description="Disordered" evidence="8">
    <location>
        <begin position="1"/>
        <end position="26"/>
    </location>
</feature>
<dbReference type="InterPro" id="IPR019734">
    <property type="entry name" value="TPR_rpt"/>
</dbReference>
<dbReference type="InterPro" id="IPR011990">
    <property type="entry name" value="TPR-like_helical_dom_sf"/>
</dbReference>
<evidence type="ECO:0000313" key="9">
    <source>
        <dbReference type="Proteomes" id="UP000515121"/>
    </source>
</evidence>
<dbReference type="Pfam" id="PF00515">
    <property type="entry name" value="TPR_1"/>
    <property type="match status" value="1"/>
</dbReference>
<feature type="region of interest" description="Disordered" evidence="8">
    <location>
        <begin position="485"/>
        <end position="513"/>
    </location>
</feature>
<evidence type="ECO:0000256" key="8">
    <source>
        <dbReference type="SAM" id="MobiDB-lite"/>
    </source>
</evidence>
<dbReference type="PROSITE" id="PS50005">
    <property type="entry name" value="TPR"/>
    <property type="match status" value="1"/>
</dbReference>
<dbReference type="SUPFAM" id="SSF48452">
    <property type="entry name" value="TPR-like"/>
    <property type="match status" value="1"/>
</dbReference>
<dbReference type="GeneID" id="111274098"/>
<dbReference type="PANTHER" id="PTHR36326">
    <property type="entry name" value="PROTEIN POLLENLESS 3-LIKE 2"/>
    <property type="match status" value="1"/>
</dbReference>
<name>A0A6P5WEN4_DURZI</name>
<proteinExistence type="inferred from homology"/>
<keyword evidence="5" id="KW-0539">Nucleus</keyword>
<feature type="compositionally biased region" description="Polar residues" evidence="8">
    <location>
        <begin position="485"/>
        <end position="510"/>
    </location>
</feature>
<dbReference type="RefSeq" id="XP_022714485.1">
    <property type="nucleotide sequence ID" value="XM_022858750.1"/>
</dbReference>
<dbReference type="SMART" id="SM00028">
    <property type="entry name" value="TPR"/>
    <property type="match status" value="1"/>
</dbReference>
<evidence type="ECO:0000256" key="5">
    <source>
        <dbReference type="ARBA" id="ARBA00023242"/>
    </source>
</evidence>
<organism evidence="9 10">
    <name type="scientific">Durio zibethinus</name>
    <name type="common">Durian</name>
    <dbReference type="NCBI Taxonomy" id="66656"/>
    <lineage>
        <taxon>Eukaryota</taxon>
        <taxon>Viridiplantae</taxon>
        <taxon>Streptophyta</taxon>
        <taxon>Embryophyta</taxon>
        <taxon>Tracheophyta</taxon>
        <taxon>Spermatophyta</taxon>
        <taxon>Magnoliopsida</taxon>
        <taxon>eudicotyledons</taxon>
        <taxon>Gunneridae</taxon>
        <taxon>Pentapetalae</taxon>
        <taxon>rosids</taxon>
        <taxon>malvids</taxon>
        <taxon>Malvales</taxon>
        <taxon>Malvaceae</taxon>
        <taxon>Helicteroideae</taxon>
        <taxon>Durio</taxon>
    </lineage>
</organism>
<comment type="subcellular location">
    <subcellularLocation>
        <location evidence="1">Nucleus</location>
    </subcellularLocation>
</comment>
<dbReference type="OrthoDB" id="1620277at2759"/>
<evidence type="ECO:0000256" key="1">
    <source>
        <dbReference type="ARBA" id="ARBA00004123"/>
    </source>
</evidence>
<sequence>MWSNDKDFPGRGFLTPQPPAWKKPQSTNVLPMSERKRISPANNGDCFHVIHKVPPSDSPYGRAKQVQLIEKDPSKAISLFWAAINAGDRVDSALKDMAVVMKQLNRSDEAIEAIKSFRHLCPYDSQDSLDNVLVELYKRSGRVEEEIGILQNKLRNIDDGAVFGGKRTKLARSQGKKIQITIEQEKSRILGNLAWAYLQQHNYGIAEQHYRKALSLEPDKNKQCNLAICLVHMNRIGEAKSLLQDVKASSGNEHMDESYSKSYERALEVLMKIESQSMLEPVAQEPDKGSETRRSSTSNRDRSLKEASVVLPRNEVNIPGFMGRRRLQYAQCEGKMLSDEQNGESDCKNHLEKNDNFYEYDDRSSQCTPIGLKGTLQSSPQTLFTEKWRKGSYMESPCEGSVYSSKLNENWRYSTGQEVDSVQKKIYASSAANRKNSEALFTQPRQCSWGFNTADQRRGGRWGGDTVRNSIRKLSFEQTLATESLPSPSIQNLKEEPQASSNGKLENSATGLEEEEVQDGLSGVLFTQPRNSLLWLNNRDQRRGRWAEESVGSSVCKLSFEKTITSVTRHSAQNLNELLVSSKDESEIGLEKPANAPNKKSWADMVEEEEEKEELQSGRKYLGKSYEGFNREEEFNDENLNSNIIYQHPDSKDHIENIAQQLESFDMKGGYNASPNTVLSRRNRLQVFRDITSP</sequence>
<comment type="similarity">
    <text evidence="6">Belongs to the MS5 protein family.</text>
</comment>
<reference evidence="10" key="1">
    <citation type="submission" date="2025-08" db="UniProtKB">
        <authorList>
            <consortium name="RefSeq"/>
        </authorList>
    </citation>
    <scope>IDENTIFICATION</scope>
    <source>
        <tissue evidence="10">Fruit stalk</tissue>
    </source>
</reference>
<keyword evidence="2" id="KW-0677">Repeat</keyword>
<keyword evidence="4" id="KW-0175">Coiled coil</keyword>
<dbReference type="GO" id="GO:0005634">
    <property type="term" value="C:nucleus"/>
    <property type="evidence" value="ECO:0007669"/>
    <property type="project" value="UniProtKB-SubCell"/>
</dbReference>
<feature type="region of interest" description="Disordered" evidence="8">
    <location>
        <begin position="278"/>
        <end position="307"/>
    </location>
</feature>
<dbReference type="PANTHER" id="PTHR36326:SF4">
    <property type="entry name" value="PROTEIN POLLENLESS 3-LIKE 1"/>
    <property type="match status" value="1"/>
</dbReference>
<feature type="compositionally biased region" description="Basic and acidic residues" evidence="8">
    <location>
        <begin position="285"/>
        <end position="305"/>
    </location>
</feature>
<dbReference type="KEGG" id="dzi:111274098"/>
<evidence type="ECO:0000256" key="4">
    <source>
        <dbReference type="ARBA" id="ARBA00023054"/>
    </source>
</evidence>
<dbReference type="Gene3D" id="1.25.40.10">
    <property type="entry name" value="Tetratricopeptide repeat domain"/>
    <property type="match status" value="1"/>
</dbReference>
<accession>A0A6P5WEN4</accession>
<dbReference type="Proteomes" id="UP000515121">
    <property type="component" value="Unplaced"/>
</dbReference>
<gene>
    <name evidence="10" type="primary">LOC111274098</name>
</gene>